<evidence type="ECO:0000313" key="3">
    <source>
        <dbReference type="Proteomes" id="UP000241701"/>
    </source>
</evidence>
<dbReference type="EMBL" id="MG428990">
    <property type="protein sequence ID" value="AUG87812.1"/>
    <property type="molecule type" value="Genomic_DNA"/>
</dbReference>
<reference evidence="3" key="1">
    <citation type="submission" date="2017-11" db="EMBL/GenBank/DDBJ databases">
        <title>Complete Genome of Klebsiella pneumoniae Myophage Menlow.</title>
        <authorList>
            <person name="Newkirk H.N."/>
            <person name="Lessor L."/>
            <person name="Liu M."/>
        </authorList>
    </citation>
    <scope>NUCLEOTIDE SEQUENCE [LARGE SCALE GENOMIC DNA]</scope>
</reference>
<keyword evidence="3" id="KW-1185">Reference proteome</keyword>
<accession>A0A2H5BND6</accession>
<evidence type="ECO:0000256" key="1">
    <source>
        <dbReference type="SAM" id="Phobius"/>
    </source>
</evidence>
<organism evidence="2 3">
    <name type="scientific">Klebsiella phage Menlow</name>
    <dbReference type="NCBI Taxonomy" id="2054273"/>
    <lineage>
        <taxon>Viruses</taxon>
        <taxon>Duplodnaviria</taxon>
        <taxon>Heunggongvirae</taxon>
        <taxon>Uroviricota</taxon>
        <taxon>Caudoviricetes</taxon>
        <taxon>Pantevenvirales</taxon>
        <taxon>Ackermannviridae</taxon>
        <taxon>Taipeivirus</taxon>
        <taxon>Taipeivirus menlow</taxon>
    </lineage>
</organism>
<protein>
    <submittedName>
        <fullName evidence="2">Uncharacterized protein</fullName>
    </submittedName>
</protein>
<dbReference type="Proteomes" id="UP000241701">
    <property type="component" value="Segment"/>
</dbReference>
<proteinExistence type="predicted"/>
<sequence>MNIDWNLVYLVLAVLASIVFVVWIILGLWFYRLFRNEKHRIEERMKRQEQIRNRRENW</sequence>
<keyword evidence="1" id="KW-0472">Membrane</keyword>
<name>A0A2H5BND6_9CAUD</name>
<keyword evidence="1" id="KW-1133">Transmembrane helix</keyword>
<evidence type="ECO:0000313" key="2">
    <source>
        <dbReference type="EMBL" id="AUG87812.1"/>
    </source>
</evidence>
<gene>
    <name evidence="2" type="ORF">CPT_Menlow_111</name>
</gene>
<feature type="transmembrane region" description="Helical" evidence="1">
    <location>
        <begin position="6"/>
        <end position="31"/>
    </location>
</feature>
<keyword evidence="1" id="KW-0812">Transmembrane</keyword>